<dbReference type="AlphaFoldDB" id="A0A7W7WLM5"/>
<feature type="region of interest" description="Disordered" evidence="1">
    <location>
        <begin position="52"/>
        <end position="71"/>
    </location>
</feature>
<dbReference type="EMBL" id="JACHJR010000001">
    <property type="protein sequence ID" value="MBB4951240.1"/>
    <property type="molecule type" value="Genomic_DNA"/>
</dbReference>
<dbReference type="Pfam" id="PF02586">
    <property type="entry name" value="SRAP"/>
    <property type="match status" value="1"/>
</dbReference>
<dbReference type="SUPFAM" id="SSF143081">
    <property type="entry name" value="BB1717-like"/>
    <property type="match status" value="1"/>
</dbReference>
<evidence type="ECO:0000256" key="1">
    <source>
        <dbReference type="SAM" id="MobiDB-lite"/>
    </source>
</evidence>
<reference evidence="2 3" key="1">
    <citation type="submission" date="2020-08" db="EMBL/GenBank/DDBJ databases">
        <title>Sequencing the genomes of 1000 actinobacteria strains.</title>
        <authorList>
            <person name="Klenk H.-P."/>
        </authorList>
    </citation>
    <scope>NUCLEOTIDE SEQUENCE [LARGE SCALE GENOMIC DNA]</scope>
    <source>
        <strain evidence="2 3">DSM 44786</strain>
    </source>
</reference>
<dbReference type="GO" id="GO:0003697">
    <property type="term" value="F:single-stranded DNA binding"/>
    <property type="evidence" value="ECO:0007669"/>
    <property type="project" value="InterPro"/>
</dbReference>
<organism evidence="2 3">
    <name type="scientific">Kitasatospora gansuensis</name>
    <dbReference type="NCBI Taxonomy" id="258050"/>
    <lineage>
        <taxon>Bacteria</taxon>
        <taxon>Bacillati</taxon>
        <taxon>Actinomycetota</taxon>
        <taxon>Actinomycetes</taxon>
        <taxon>Kitasatosporales</taxon>
        <taxon>Streptomycetaceae</taxon>
        <taxon>Kitasatospora</taxon>
    </lineage>
</organism>
<gene>
    <name evidence="2" type="ORF">F4556_006775</name>
</gene>
<comment type="caution">
    <text evidence="2">The sequence shown here is derived from an EMBL/GenBank/DDBJ whole genome shotgun (WGS) entry which is preliminary data.</text>
</comment>
<evidence type="ECO:0000313" key="3">
    <source>
        <dbReference type="Proteomes" id="UP000573327"/>
    </source>
</evidence>
<name>A0A7W7WLM5_9ACTN</name>
<dbReference type="Proteomes" id="UP000573327">
    <property type="component" value="Unassembled WGS sequence"/>
</dbReference>
<accession>A0A7W7WLM5</accession>
<evidence type="ECO:0000313" key="2">
    <source>
        <dbReference type="EMBL" id="MBB4951240.1"/>
    </source>
</evidence>
<dbReference type="InterPro" id="IPR003738">
    <property type="entry name" value="SRAP"/>
</dbReference>
<keyword evidence="3" id="KW-1185">Reference proteome</keyword>
<proteinExistence type="predicted"/>
<sequence>MPVTLHPDALDTWLDPETTDPGHLRDLIHAPAADLTVRPVVTTVNNVRSDGPQLLTEVEDPLPGTAGTHFA</sequence>
<dbReference type="Gene3D" id="3.90.1680.10">
    <property type="entry name" value="SOS response associated peptidase-like"/>
    <property type="match status" value="1"/>
</dbReference>
<dbReference type="GO" id="GO:0106300">
    <property type="term" value="P:protein-DNA covalent cross-linking repair"/>
    <property type="evidence" value="ECO:0007669"/>
    <property type="project" value="InterPro"/>
</dbReference>
<dbReference type="InterPro" id="IPR036590">
    <property type="entry name" value="SRAP-like"/>
</dbReference>
<protein>
    <submittedName>
        <fullName evidence="2">Putative SOS response-associated peptidase YedK</fullName>
    </submittedName>
</protein>